<keyword evidence="9" id="KW-0564">Palmitate</keyword>
<evidence type="ECO:0000256" key="5">
    <source>
        <dbReference type="ARBA" id="ARBA00022448"/>
    </source>
</evidence>
<reference evidence="13" key="1">
    <citation type="submission" date="2021-03" db="EMBL/GenBank/DDBJ databases">
        <title>Legionella lytica PCM 2298.</title>
        <authorList>
            <person name="Koper P."/>
        </authorList>
    </citation>
    <scope>NUCLEOTIDE SEQUENCE</scope>
    <source>
        <strain evidence="13">PCM 2298</strain>
    </source>
</reference>
<sequence length="209" mass="22635">MDNLKRFIVLPIFLLTACAPPRPAMMPEQPSKIAKAVPNETPAEKQHATGKAETVSSWEVRGALATKNKSKGWSAAMHWAQNGPSSYQIRLMGPLGAGAVLINKKGSAITFQDGPKRITSTNADELLLQQTGVRLPVNNLYYWVRGLPAPGKVSSEKRDAANNLVMLRQSGYTVTFANYTIVKGVALPGIVRLDGNGVMVKVVIKNWAI</sequence>
<accession>A0ABY4YAX9</accession>
<keyword evidence="11" id="KW-0998">Cell outer membrane</keyword>
<dbReference type="EMBL" id="CP071527">
    <property type="protein sequence ID" value="USQ14375.1"/>
    <property type="molecule type" value="Genomic_DNA"/>
</dbReference>
<evidence type="ECO:0000256" key="6">
    <source>
        <dbReference type="ARBA" id="ARBA00022729"/>
    </source>
</evidence>
<name>A0ABY4YAX9_9GAMM</name>
<evidence type="ECO:0000256" key="7">
    <source>
        <dbReference type="ARBA" id="ARBA00022927"/>
    </source>
</evidence>
<organism evidence="13 14">
    <name type="scientific">Legionella lytica</name>
    <dbReference type="NCBI Taxonomy" id="96232"/>
    <lineage>
        <taxon>Bacteria</taxon>
        <taxon>Pseudomonadati</taxon>
        <taxon>Pseudomonadota</taxon>
        <taxon>Gammaproteobacteria</taxon>
        <taxon>Legionellales</taxon>
        <taxon>Legionellaceae</taxon>
        <taxon>Legionella</taxon>
    </lineage>
</organism>
<comment type="similarity">
    <text evidence="2">Belongs to the LolB family.</text>
</comment>
<keyword evidence="10" id="KW-0143">Chaperone</keyword>
<keyword evidence="6" id="KW-0732">Signal</keyword>
<dbReference type="Proteomes" id="UP001057474">
    <property type="component" value="Chromosome"/>
</dbReference>
<dbReference type="RefSeq" id="WP_252580992.1">
    <property type="nucleotide sequence ID" value="NZ_CP071527.1"/>
</dbReference>
<dbReference type="CDD" id="cd16326">
    <property type="entry name" value="LolB"/>
    <property type="match status" value="1"/>
</dbReference>
<keyword evidence="7" id="KW-0653">Protein transport</keyword>
<evidence type="ECO:0000256" key="4">
    <source>
        <dbReference type="ARBA" id="ARBA00016202"/>
    </source>
</evidence>
<dbReference type="NCBIfam" id="TIGR00548">
    <property type="entry name" value="lolB"/>
    <property type="match status" value="1"/>
</dbReference>
<evidence type="ECO:0000256" key="12">
    <source>
        <dbReference type="ARBA" id="ARBA00023288"/>
    </source>
</evidence>
<comment type="subunit">
    <text evidence="3">Monomer.</text>
</comment>
<proteinExistence type="inferred from homology"/>
<keyword evidence="8" id="KW-0472">Membrane</keyword>
<dbReference type="InterPro" id="IPR029046">
    <property type="entry name" value="LolA/LolB/LppX"/>
</dbReference>
<evidence type="ECO:0000256" key="9">
    <source>
        <dbReference type="ARBA" id="ARBA00023139"/>
    </source>
</evidence>
<dbReference type="SUPFAM" id="SSF89392">
    <property type="entry name" value="Prokaryotic lipoproteins and lipoprotein localization factors"/>
    <property type="match status" value="1"/>
</dbReference>
<protein>
    <recommendedName>
        <fullName evidence="4">Outer-membrane lipoprotein LolB</fullName>
    </recommendedName>
</protein>
<dbReference type="PROSITE" id="PS51257">
    <property type="entry name" value="PROKAR_LIPOPROTEIN"/>
    <property type="match status" value="1"/>
</dbReference>
<evidence type="ECO:0000256" key="10">
    <source>
        <dbReference type="ARBA" id="ARBA00023186"/>
    </source>
</evidence>
<evidence type="ECO:0000256" key="3">
    <source>
        <dbReference type="ARBA" id="ARBA00011245"/>
    </source>
</evidence>
<dbReference type="Pfam" id="PF03550">
    <property type="entry name" value="LolB"/>
    <property type="match status" value="1"/>
</dbReference>
<keyword evidence="5" id="KW-0813">Transport</keyword>
<evidence type="ECO:0000256" key="2">
    <source>
        <dbReference type="ARBA" id="ARBA00009696"/>
    </source>
</evidence>
<evidence type="ECO:0000313" key="14">
    <source>
        <dbReference type="Proteomes" id="UP001057474"/>
    </source>
</evidence>
<dbReference type="InterPro" id="IPR004565">
    <property type="entry name" value="OM_lipoprot_LolB"/>
</dbReference>
<evidence type="ECO:0000313" key="13">
    <source>
        <dbReference type="EMBL" id="USQ14375.1"/>
    </source>
</evidence>
<comment type="subcellular location">
    <subcellularLocation>
        <location evidence="1">Cell outer membrane</location>
        <topology evidence="1">Lipid-anchor</topology>
    </subcellularLocation>
</comment>
<gene>
    <name evidence="13" type="primary">lolB</name>
    <name evidence="13" type="ORF">J2N86_03355</name>
</gene>
<evidence type="ECO:0000256" key="1">
    <source>
        <dbReference type="ARBA" id="ARBA00004459"/>
    </source>
</evidence>
<keyword evidence="14" id="KW-1185">Reference proteome</keyword>
<keyword evidence="12 13" id="KW-0449">Lipoprotein</keyword>
<evidence type="ECO:0000256" key="11">
    <source>
        <dbReference type="ARBA" id="ARBA00023237"/>
    </source>
</evidence>
<dbReference type="Gene3D" id="2.50.20.10">
    <property type="entry name" value="Lipoprotein localisation LolA/LolB/LppX"/>
    <property type="match status" value="1"/>
</dbReference>
<evidence type="ECO:0000256" key="8">
    <source>
        <dbReference type="ARBA" id="ARBA00023136"/>
    </source>
</evidence>